<evidence type="ECO:0000256" key="2">
    <source>
        <dbReference type="ARBA" id="ARBA00022676"/>
    </source>
</evidence>
<evidence type="ECO:0000256" key="5">
    <source>
        <dbReference type="ARBA" id="ARBA00048735"/>
    </source>
</evidence>
<feature type="active site" description="Proton donor" evidence="6">
    <location>
        <position position="458"/>
    </location>
</feature>
<feature type="binding site" evidence="6">
    <location>
        <begin position="568"/>
        <end position="569"/>
    </location>
    <ligand>
        <name>alpha-maltose 1-phosphate</name>
        <dbReference type="ChEBI" id="CHEBI:63576"/>
    </ligand>
</feature>
<evidence type="ECO:0000313" key="10">
    <source>
        <dbReference type="Proteomes" id="UP000000580"/>
    </source>
</evidence>
<dbReference type="GO" id="GO:0016758">
    <property type="term" value="F:hexosyltransferase activity"/>
    <property type="evidence" value="ECO:0007669"/>
    <property type="project" value="UniProtKB-UniRule"/>
</dbReference>
<gene>
    <name evidence="6" type="primary">glgE</name>
    <name evidence="9" type="ordered locus">MAP_2433</name>
</gene>
<keyword evidence="10" id="KW-1185">Reference proteome</keyword>
<comment type="similarity">
    <text evidence="6">Belongs to the glycosyl hydrolase 13 family. GlgE subfamily.</text>
</comment>
<feature type="binding site" evidence="6">
    <location>
        <position position="394"/>
    </location>
    <ligand>
        <name>alpha-maltose 1-phosphate</name>
        <dbReference type="ChEBI" id="CHEBI:63576"/>
    </ligand>
</feature>
<evidence type="ECO:0000256" key="3">
    <source>
        <dbReference type="ARBA" id="ARBA00022679"/>
    </source>
</evidence>
<dbReference type="InterPro" id="IPR013780">
    <property type="entry name" value="Glyco_hydro_b"/>
</dbReference>
<keyword evidence="4 6" id="KW-0119">Carbohydrate metabolism</keyword>
<comment type="catalytic activity">
    <reaction evidence="5 6">
        <text>alpha-maltose 1-phosphate + [(1-&gt;4)-alpha-D-glucosyl](n) = [(1-&gt;4)-alpha-D-glucosyl](n+2) + phosphate</text>
        <dbReference type="Rhea" id="RHEA:42692"/>
        <dbReference type="Rhea" id="RHEA-COMP:9584"/>
        <dbReference type="Rhea" id="RHEA-COMP:10183"/>
        <dbReference type="ChEBI" id="CHEBI:15444"/>
        <dbReference type="ChEBI" id="CHEBI:43474"/>
        <dbReference type="ChEBI" id="CHEBI:63576"/>
        <dbReference type="EC" id="2.4.99.16"/>
    </reaction>
</comment>
<evidence type="ECO:0000256" key="1">
    <source>
        <dbReference type="ARBA" id="ARBA00011738"/>
    </source>
</evidence>
<dbReference type="AlphaFoldDB" id="Q73X76"/>
<dbReference type="HAMAP" id="MF_02124">
    <property type="entry name" value="GlgE"/>
    <property type="match status" value="1"/>
</dbReference>
<feature type="region of interest" description="Disordered" evidence="7">
    <location>
        <begin position="297"/>
        <end position="323"/>
    </location>
</feature>
<keyword evidence="2 6" id="KW-0328">Glycosyltransferase</keyword>
<evidence type="ECO:0000256" key="6">
    <source>
        <dbReference type="HAMAP-Rule" id="MF_02124"/>
    </source>
</evidence>
<dbReference type="Pfam" id="PF21702">
    <property type="entry name" value="GLGE_C"/>
    <property type="match status" value="1"/>
</dbReference>
<feature type="active site" description="Nucleophile" evidence="6">
    <location>
        <position position="429"/>
    </location>
</feature>
<evidence type="ECO:0000256" key="7">
    <source>
        <dbReference type="SAM" id="MobiDB-lite"/>
    </source>
</evidence>
<dbReference type="InterPro" id="IPR049171">
    <property type="entry name" value="GLGE_C"/>
</dbReference>
<dbReference type="CDD" id="cd11344">
    <property type="entry name" value="AmyAc_GlgE_like"/>
    <property type="match status" value="1"/>
</dbReference>
<dbReference type="SUPFAM" id="SSF51445">
    <property type="entry name" value="(Trans)glycosidases"/>
    <property type="match status" value="1"/>
</dbReference>
<dbReference type="Gene3D" id="3.20.20.80">
    <property type="entry name" value="Glycosidases"/>
    <property type="match status" value="1"/>
</dbReference>
<feature type="binding site" evidence="6">
    <location>
        <position position="359"/>
    </location>
    <ligand>
        <name>alpha-maltose 1-phosphate</name>
        <dbReference type="ChEBI" id="CHEBI:63576"/>
    </ligand>
</feature>
<dbReference type="HOGENOM" id="CLU_015798_0_0_11"/>
<keyword evidence="3 6" id="KW-0808">Transferase</keyword>
<feature type="binding site" evidence="6">
    <location>
        <position position="430"/>
    </location>
    <ligand>
        <name>alpha-maltose 1-phosphate</name>
        <dbReference type="ChEBI" id="CHEBI:63576"/>
    </ligand>
</feature>
<dbReference type="InterPro" id="IPR026585">
    <property type="entry name" value="GlgE"/>
</dbReference>
<keyword evidence="6" id="KW-0321">Glycogen metabolism</keyword>
<dbReference type="GO" id="GO:0004553">
    <property type="term" value="F:hydrolase activity, hydrolyzing O-glycosyl compounds"/>
    <property type="evidence" value="ECO:0007669"/>
    <property type="project" value="InterPro"/>
</dbReference>
<feature type="site" description="Transition state stabilizer" evidence="6">
    <location>
        <position position="514"/>
    </location>
</feature>
<dbReference type="EC" id="2.4.99.16" evidence="6"/>
<feature type="binding site" evidence="6">
    <location>
        <position position="299"/>
    </location>
    <ligand>
        <name>alpha-maltose 1-phosphate</name>
        <dbReference type="ChEBI" id="CHEBI:63576"/>
    </ligand>
</feature>
<dbReference type="GO" id="GO:0030979">
    <property type="term" value="P:alpha-glucan biosynthetic process"/>
    <property type="evidence" value="ECO:0007669"/>
    <property type="project" value="UniProtKB-UniRule"/>
</dbReference>
<dbReference type="Gene3D" id="2.60.40.10">
    <property type="entry name" value="Immunoglobulins"/>
    <property type="match status" value="1"/>
</dbReference>
<dbReference type="Gene3D" id="2.60.40.1180">
    <property type="entry name" value="Golgi alpha-mannosidase II"/>
    <property type="match status" value="1"/>
</dbReference>
<evidence type="ECO:0000259" key="8">
    <source>
        <dbReference type="SMART" id="SM00642"/>
    </source>
</evidence>
<dbReference type="Gene3D" id="1.20.58.80">
    <property type="entry name" value="Phosphotransferase system, lactose/cellobiose-type IIA subunit"/>
    <property type="match status" value="1"/>
</dbReference>
<dbReference type="Proteomes" id="UP000000580">
    <property type="component" value="Chromosome"/>
</dbReference>
<dbReference type="InterPro" id="IPR021828">
    <property type="entry name" value="GlgE_dom_N/S"/>
</dbReference>
<dbReference type="STRING" id="262316.MAP_2433"/>
<keyword evidence="6" id="KW-0320">Glycogen biosynthesis</keyword>
<name>Q73X76_MYCPA</name>
<reference evidence="9 10" key="1">
    <citation type="journal article" date="2005" name="Proc. Natl. Acad. Sci. U.S.A.">
        <title>The complete genome sequence of Mycobacterium avium subspecies paratuberculosis.</title>
        <authorList>
            <person name="Li L."/>
            <person name="Bannantine J.P."/>
            <person name="Zhang Q."/>
            <person name="Amonsin A."/>
            <person name="May B.J."/>
            <person name="Alt D."/>
            <person name="Banerji N."/>
            <person name="Kanjilal S."/>
            <person name="Kapur V."/>
        </authorList>
    </citation>
    <scope>NUCLEOTIDE SEQUENCE [LARGE SCALE GENOMIC DNA]</scope>
    <source>
        <strain evidence="10">ATCC BAA-968 / K-10</strain>
    </source>
</reference>
<dbReference type="InterPro" id="IPR017853">
    <property type="entry name" value="GH"/>
</dbReference>
<dbReference type="KEGG" id="mpa:MAP_2433"/>
<comment type="subunit">
    <text evidence="1 6">Homodimer.</text>
</comment>
<protein>
    <recommendedName>
        <fullName evidence="6">Alpha-1,4-glucan:maltose-1-phosphate maltosyltransferase</fullName>
        <shortName evidence="6">GMPMT</shortName>
        <ecNumber evidence="6">2.4.99.16</ecNumber>
    </recommendedName>
    <alternativeName>
        <fullName evidence="6">(1-&gt;4)-alpha-D-glucan:maltose-1-phosphate alpha-D-maltosyltransferase</fullName>
    </alternativeName>
</protein>
<comment type="function">
    <text evidence="6">Maltosyltransferase that uses maltose 1-phosphate (M1P) as the sugar donor to elongate linear or branched alpha-(1-&gt;4)-glucans. Is involved in a branched alpha-glucan biosynthetic pathway from trehalose, together with TreS, Mak and GlgB.</text>
</comment>
<dbReference type="eggNOG" id="COG0366">
    <property type="taxonomic scope" value="Bacteria"/>
</dbReference>
<accession>Q73X76</accession>
<evidence type="ECO:0000313" key="9">
    <source>
        <dbReference type="EMBL" id="AAS04750.1"/>
    </source>
</evidence>
<comment type="pathway">
    <text evidence="6">Glycan biosynthesis; glycogen biosynthesis.</text>
</comment>
<dbReference type="Pfam" id="PF11896">
    <property type="entry name" value="GlgE_dom_N_S"/>
    <property type="match status" value="1"/>
</dbReference>
<dbReference type="SMART" id="SM00642">
    <property type="entry name" value="Aamy"/>
    <property type="match status" value="1"/>
</dbReference>
<dbReference type="EMBL" id="AE016958">
    <property type="protein sequence ID" value="AAS04750.1"/>
    <property type="molecule type" value="Genomic_DNA"/>
</dbReference>
<evidence type="ECO:0000256" key="4">
    <source>
        <dbReference type="ARBA" id="ARBA00023277"/>
    </source>
</evidence>
<dbReference type="InterPro" id="IPR006047">
    <property type="entry name" value="GH13_cat_dom"/>
</dbReference>
<dbReference type="PANTHER" id="PTHR47786:SF2">
    <property type="entry name" value="GLYCOSYL HYDROLASE FAMILY 13 CATALYTIC DOMAIN-CONTAINING PROTEIN"/>
    <property type="match status" value="1"/>
</dbReference>
<feature type="domain" description="Glycosyl hydrolase family 13 catalytic" evidence="8">
    <location>
        <begin position="243"/>
        <end position="584"/>
    </location>
</feature>
<dbReference type="InterPro" id="IPR013783">
    <property type="entry name" value="Ig-like_fold"/>
</dbReference>
<dbReference type="GO" id="GO:0005978">
    <property type="term" value="P:glycogen biosynthetic process"/>
    <property type="evidence" value="ECO:0007669"/>
    <property type="project" value="UniProtKB-UniRule"/>
</dbReference>
<dbReference type="UniPathway" id="UPA00164"/>
<proteinExistence type="inferred from homology"/>
<dbReference type="PANTHER" id="PTHR47786">
    <property type="entry name" value="ALPHA-1,4-GLUCAN:MALTOSE-1-PHOSPHATE MALTOSYLTRANSFERASE"/>
    <property type="match status" value="1"/>
</dbReference>
<sequence>MRTARRARRTRADRNGVLVPGRVEIDNVQPVVSCGTYPAKAVVGEVVPVSASVWREGHEAVAATLVVRYLGPAYPPVTETRRVKAVQAPVADREGRVDQQRIKPLSLPMTMGPEPYVFHGQFTPDQVGLWTFRVDGWGDPIHSWRHGLVAKLDAGQGETELSNDLLVGAELFERAATGVPRARREPLLAAAAALRTAGDPVTRTALALAPEIEEILAEYPLRDLLTRGEQYGVWVDRPLARFGSWYEMFPRSTGGWDDDGNPVHGTFATAAAALPRIAAMGFDVVYLPPIHPIGKVHRKGRNNSPTAGPTDVGSPWAIGSDEGGHDAVHPDLGTIEDFDAFVARARELGMEVALDLALQCAPDHPWAREHRNWFTELPDGTIAYAENPPKKYQDIYPLNFDNDPAGLYDEVLRVVRHWIDHGVKFFRVDNPHTKPPDFWAWLIAAVKGIDPDVLFLSEAFTPPVRQNGLTKLGFTQSYTYFTWRTAKWELTEFGNDIAALADFRRPNLFVNTPDILHAILQHNGPGMFAIRAVLAATMGPAWGVYSGYELFEHRAVREGSEEYLNSEKYELRPRDFAGALAEGRSLEPFITQLNTIRRLHPALQQLRTIHFHGVDNDALLAYSKFDPATGDCVLVVVTLNAFGPEEATLFLDMAALGMEPYERFWVRDEITGQEFQWGQANYVRIDPAQAVAHVINMPLIPDEARMTLLRRR</sequence>
<organism evidence="9 10">
    <name type="scientific">Mycolicibacterium paratuberculosis (strain ATCC BAA-968 / K-10)</name>
    <name type="common">Mycobacterium paratuberculosis</name>
    <dbReference type="NCBI Taxonomy" id="262316"/>
    <lineage>
        <taxon>Bacteria</taxon>
        <taxon>Bacillati</taxon>
        <taxon>Actinomycetota</taxon>
        <taxon>Actinomycetes</taxon>
        <taxon>Mycobacteriales</taxon>
        <taxon>Mycobacteriaceae</taxon>
        <taxon>Mycobacterium</taxon>
        <taxon>Mycobacterium avium complex (MAC)</taxon>
    </lineage>
</organism>